<gene>
    <name evidence="1" type="ORF">RBB81_14910</name>
</gene>
<dbReference type="AlphaFoldDB" id="A0AAU7YWU1"/>
<dbReference type="PROSITE" id="PS51257">
    <property type="entry name" value="PROKAR_LIPOPROTEIN"/>
    <property type="match status" value="1"/>
</dbReference>
<organism evidence="1">
    <name type="scientific">Tunturiibacter gelidiferens</name>
    <dbReference type="NCBI Taxonomy" id="3069689"/>
    <lineage>
        <taxon>Bacteria</taxon>
        <taxon>Pseudomonadati</taxon>
        <taxon>Acidobacteriota</taxon>
        <taxon>Terriglobia</taxon>
        <taxon>Terriglobales</taxon>
        <taxon>Acidobacteriaceae</taxon>
        <taxon>Tunturiibacter</taxon>
    </lineage>
</organism>
<sequence>MKSGILKGHIPAVAVLATTLACGLAHTSVSETLKDVPSFVELVGDVTRFPHRVATSFNKLSERMDPTCSECNQP</sequence>
<evidence type="ECO:0000313" key="1">
    <source>
        <dbReference type="EMBL" id="XCB20875.1"/>
    </source>
</evidence>
<protein>
    <submittedName>
        <fullName evidence="1">Uncharacterized protein</fullName>
    </submittedName>
</protein>
<accession>A0AAU7YWU1</accession>
<reference evidence="1" key="2">
    <citation type="journal article" date="2024" name="Environ. Microbiol.">
        <title>Genome analysis and description of Tunturibacter gen. nov. expands the diversity of Terriglobia in tundra soils.</title>
        <authorList>
            <person name="Messyasz A."/>
            <person name="Mannisto M.K."/>
            <person name="Kerkhof L.J."/>
            <person name="Haggblom M.M."/>
        </authorList>
    </citation>
    <scope>NUCLEOTIDE SEQUENCE</scope>
    <source>
        <strain evidence="1">M8UP39</strain>
    </source>
</reference>
<dbReference type="RefSeq" id="WP_353071220.1">
    <property type="nucleotide sequence ID" value="NZ_CP132938.1"/>
</dbReference>
<name>A0AAU7YWU1_9BACT</name>
<proteinExistence type="predicted"/>
<reference evidence="1" key="1">
    <citation type="submission" date="2023-08" db="EMBL/GenBank/DDBJ databases">
        <authorList>
            <person name="Messyasz A."/>
            <person name="Mannisto M.K."/>
            <person name="Kerkhof L.J."/>
            <person name="Haggblom M."/>
        </authorList>
    </citation>
    <scope>NUCLEOTIDE SEQUENCE</scope>
    <source>
        <strain evidence="1">M8UP39</strain>
    </source>
</reference>
<dbReference type="KEGG" id="tgi:RBB81_14910"/>
<dbReference type="EMBL" id="CP132938">
    <property type="protein sequence ID" value="XCB20875.1"/>
    <property type="molecule type" value="Genomic_DNA"/>
</dbReference>